<keyword evidence="4 6" id="KW-1133">Transmembrane helix</keyword>
<organism evidence="7 8">
    <name type="scientific">Phytohabitans flavus</name>
    <dbReference type="NCBI Taxonomy" id="1076124"/>
    <lineage>
        <taxon>Bacteria</taxon>
        <taxon>Bacillati</taxon>
        <taxon>Actinomycetota</taxon>
        <taxon>Actinomycetes</taxon>
        <taxon>Micromonosporales</taxon>
        <taxon>Micromonosporaceae</taxon>
    </lineage>
</organism>
<evidence type="ECO:0000256" key="2">
    <source>
        <dbReference type="ARBA" id="ARBA00022448"/>
    </source>
</evidence>
<keyword evidence="8" id="KW-1185">Reference proteome</keyword>
<proteinExistence type="predicted"/>
<evidence type="ECO:0000256" key="3">
    <source>
        <dbReference type="ARBA" id="ARBA00022692"/>
    </source>
</evidence>
<dbReference type="AlphaFoldDB" id="A0A6F8XRK3"/>
<dbReference type="GO" id="GO:0005886">
    <property type="term" value="C:plasma membrane"/>
    <property type="evidence" value="ECO:0007669"/>
    <property type="project" value="TreeGrafter"/>
</dbReference>
<dbReference type="GO" id="GO:0034755">
    <property type="term" value="P:iron ion transmembrane transport"/>
    <property type="evidence" value="ECO:0007669"/>
    <property type="project" value="TreeGrafter"/>
</dbReference>
<evidence type="ECO:0000313" key="8">
    <source>
        <dbReference type="Proteomes" id="UP000502508"/>
    </source>
</evidence>
<feature type="transmembrane region" description="Helical" evidence="6">
    <location>
        <begin position="139"/>
        <end position="158"/>
    </location>
</feature>
<evidence type="ECO:0000256" key="4">
    <source>
        <dbReference type="ARBA" id="ARBA00022989"/>
    </source>
</evidence>
<comment type="subcellular location">
    <subcellularLocation>
        <location evidence="1">Membrane</location>
        <topology evidence="1">Multi-pass membrane protein</topology>
    </subcellularLocation>
</comment>
<feature type="transmembrane region" description="Helical" evidence="6">
    <location>
        <begin position="37"/>
        <end position="60"/>
    </location>
</feature>
<name>A0A6F8XRK3_9ACTN</name>
<dbReference type="PANTHER" id="PTHR11706:SF33">
    <property type="entry name" value="NATURAL RESISTANCE-ASSOCIATED MACROPHAGE PROTEIN 2"/>
    <property type="match status" value="1"/>
</dbReference>
<dbReference type="RefSeq" id="WP_232071356.1">
    <property type="nucleotide sequence ID" value="NZ_AP022870.1"/>
</dbReference>
<dbReference type="KEGG" id="pfla:Pflav_028560"/>
<accession>A0A6F8XRK3</accession>
<evidence type="ECO:0000256" key="6">
    <source>
        <dbReference type="SAM" id="Phobius"/>
    </source>
</evidence>
<evidence type="ECO:0000256" key="5">
    <source>
        <dbReference type="ARBA" id="ARBA00023136"/>
    </source>
</evidence>
<reference evidence="7 8" key="2">
    <citation type="submission" date="2020-03" db="EMBL/GenBank/DDBJ databases">
        <authorList>
            <person name="Ichikawa N."/>
            <person name="Kimura A."/>
            <person name="Kitahashi Y."/>
            <person name="Uohara A."/>
        </authorList>
    </citation>
    <scope>NUCLEOTIDE SEQUENCE [LARGE SCALE GENOMIC DNA]</scope>
    <source>
        <strain evidence="7 8">NBRC 107702</strain>
    </source>
</reference>
<gene>
    <name evidence="7" type="ORF">Pflav_028560</name>
</gene>
<evidence type="ECO:0000256" key="1">
    <source>
        <dbReference type="ARBA" id="ARBA00004141"/>
    </source>
</evidence>
<dbReference type="GO" id="GO:0005384">
    <property type="term" value="F:manganese ion transmembrane transporter activity"/>
    <property type="evidence" value="ECO:0007669"/>
    <property type="project" value="TreeGrafter"/>
</dbReference>
<evidence type="ECO:0000313" key="7">
    <source>
        <dbReference type="EMBL" id="BCB76446.1"/>
    </source>
</evidence>
<feature type="transmembrane region" description="Helical" evidence="6">
    <location>
        <begin position="114"/>
        <end position="132"/>
    </location>
</feature>
<keyword evidence="2" id="KW-0813">Transport</keyword>
<feature type="transmembrane region" description="Helical" evidence="6">
    <location>
        <begin position="183"/>
        <end position="205"/>
    </location>
</feature>
<dbReference type="PANTHER" id="PTHR11706">
    <property type="entry name" value="SOLUTE CARRIER PROTEIN FAMILY 11 MEMBER"/>
    <property type="match status" value="1"/>
</dbReference>
<dbReference type="GO" id="GO:0015086">
    <property type="term" value="F:cadmium ion transmembrane transporter activity"/>
    <property type="evidence" value="ECO:0007669"/>
    <property type="project" value="TreeGrafter"/>
</dbReference>
<keyword evidence="5 6" id="KW-0472">Membrane</keyword>
<evidence type="ECO:0008006" key="9">
    <source>
        <dbReference type="Google" id="ProtNLM"/>
    </source>
</evidence>
<reference evidence="7 8" key="1">
    <citation type="submission" date="2020-03" db="EMBL/GenBank/DDBJ databases">
        <title>Whole genome shotgun sequence of Phytohabitans flavus NBRC 107702.</title>
        <authorList>
            <person name="Komaki H."/>
            <person name="Tamura T."/>
        </authorList>
    </citation>
    <scope>NUCLEOTIDE SEQUENCE [LARGE SCALE GENOMIC DNA]</scope>
    <source>
        <strain evidence="7 8">NBRC 107702</strain>
    </source>
</reference>
<sequence>MRRVFLLSLGIMTSIGGFVDIGNLVTSGITGARFGMSLTWAIIVGTIGMTLYGEMAGRVAAVARRPVFHAIRERLGVRTALLNLVAFVLLAVLTLAAEIGGLALVLQLVTGVNYLVWVPFVGLSIWLVVWRWRFSLIENVFGLLGLTLLVFVVAIFALPTDWRALGGGITHPWVPPKEGHPMYFFYAISLVGACIVPYQVVFFATGGREEHWTAKNVREMRLNALIGFPSAAC</sequence>
<feature type="transmembrane region" description="Helical" evidence="6">
    <location>
        <begin position="81"/>
        <end position="108"/>
    </location>
</feature>
<dbReference type="EMBL" id="AP022870">
    <property type="protein sequence ID" value="BCB76446.1"/>
    <property type="molecule type" value="Genomic_DNA"/>
</dbReference>
<keyword evidence="3 6" id="KW-0812">Transmembrane</keyword>
<protein>
    <recommendedName>
        <fullName evidence="9">Natural resistance-associated macrophage protein</fullName>
    </recommendedName>
</protein>
<dbReference type="InterPro" id="IPR001046">
    <property type="entry name" value="NRAMP_fam"/>
</dbReference>
<dbReference type="Pfam" id="PF01566">
    <property type="entry name" value="Nramp"/>
    <property type="match status" value="1"/>
</dbReference>
<dbReference type="Proteomes" id="UP000502508">
    <property type="component" value="Chromosome"/>
</dbReference>